<dbReference type="RefSeq" id="WP_110018816.1">
    <property type="nucleotide sequence ID" value="NZ_QGTJ01000006.1"/>
</dbReference>
<comment type="catalytic activity">
    <reaction evidence="1">
        <text>ATP + protein L-histidine = ADP + protein N-phospho-L-histidine.</text>
        <dbReference type="EC" id="2.7.13.3"/>
    </reaction>
</comment>
<evidence type="ECO:0000256" key="6">
    <source>
        <dbReference type="ARBA" id="ARBA00023012"/>
    </source>
</evidence>
<dbReference type="InterPro" id="IPR005467">
    <property type="entry name" value="His_kinase_dom"/>
</dbReference>
<keyword evidence="5" id="KW-0418">Kinase</keyword>
<keyword evidence="3" id="KW-0597">Phosphoprotein</keyword>
<protein>
    <recommendedName>
        <fullName evidence="2">histidine kinase</fullName>
        <ecNumber evidence="2">2.7.13.3</ecNumber>
    </recommendedName>
</protein>
<proteinExistence type="predicted"/>
<dbReference type="Pfam" id="PF01590">
    <property type="entry name" value="GAF"/>
    <property type="match status" value="2"/>
</dbReference>
<sequence length="602" mass="65957">MSPQIRQPSEASEAIGNAYFEALVERLARALDAEYALVGRLSTDHSHIDIIAAHVAPGADGLPDSYPISDSPCADAITQGTLLLASGAQASYPEHAALRQFGIDGYGATALHRRDGRVFGILAVMTRHAFQQPELVRALLEAHAERTAAEIERADADARLRRSDETLRRHQAALWRIVHEELLFGADSLQALRRIAQIVLASLEADHASIWQASADYQRLDCLVSVPEAAPTPLPQMLAAQHAEFFEALRARGVLDCGLANELSLSCSTPHHASAAAPAEPNPCGHTIVLRVSNGPQMLGMLCVRYCRAEYAWNLEEAGFARSVSHLLALAFVSEAARASEHRYRELYASMEQQIEQRLRDAQRQQDELIEQQRQFVYLASHELRTPLAIIDSAAQRLLRRADTLHPDELRERLGKIRAAVTRMLNLVDSTLDTARFESGNVDFRPQPMSLYKLLHTICLQHQELSPLHHIILETAQLPQTIDADPALLQQVFANLVSNAIKYAPNGGEIRISAQVDSHDATVTIRVCDQGLGIPRDELPRLFNRFFRASTAAGIAGTGIGLALTRQIVELHGGHIEVDSDIGLGTTVSVTLPLRTVAATPG</sequence>
<evidence type="ECO:0000313" key="10">
    <source>
        <dbReference type="Proteomes" id="UP000246569"/>
    </source>
</evidence>
<dbReference type="EC" id="2.7.13.3" evidence="2"/>
<dbReference type="Proteomes" id="UP000246569">
    <property type="component" value="Unassembled WGS sequence"/>
</dbReference>
<dbReference type="Gene3D" id="3.30.565.10">
    <property type="entry name" value="Histidine kinase-like ATPase, C-terminal domain"/>
    <property type="match status" value="1"/>
</dbReference>
<dbReference type="GO" id="GO:0005886">
    <property type="term" value="C:plasma membrane"/>
    <property type="evidence" value="ECO:0007669"/>
    <property type="project" value="UniProtKB-ARBA"/>
</dbReference>
<dbReference type="InterPro" id="IPR003594">
    <property type="entry name" value="HATPase_dom"/>
</dbReference>
<evidence type="ECO:0000259" key="8">
    <source>
        <dbReference type="PROSITE" id="PS50109"/>
    </source>
</evidence>
<keyword evidence="7" id="KW-0175">Coiled coil</keyword>
<evidence type="ECO:0000256" key="2">
    <source>
        <dbReference type="ARBA" id="ARBA00012438"/>
    </source>
</evidence>
<dbReference type="PANTHER" id="PTHR43711:SF1">
    <property type="entry name" value="HISTIDINE KINASE 1"/>
    <property type="match status" value="1"/>
</dbReference>
<organism evidence="9 10">
    <name type="scientific">Plasticicumulans acidivorans</name>
    <dbReference type="NCBI Taxonomy" id="886464"/>
    <lineage>
        <taxon>Bacteria</taxon>
        <taxon>Pseudomonadati</taxon>
        <taxon>Pseudomonadota</taxon>
        <taxon>Gammaproteobacteria</taxon>
        <taxon>Candidatus Competibacteraceae</taxon>
        <taxon>Plasticicumulans</taxon>
    </lineage>
</organism>
<comment type="caution">
    <text evidence="9">The sequence shown here is derived from an EMBL/GenBank/DDBJ whole genome shotgun (WGS) entry which is preliminary data.</text>
</comment>
<dbReference type="SUPFAM" id="SSF47384">
    <property type="entry name" value="Homodimeric domain of signal transducing histidine kinase"/>
    <property type="match status" value="1"/>
</dbReference>
<feature type="domain" description="Histidine kinase" evidence="8">
    <location>
        <begin position="379"/>
        <end position="596"/>
    </location>
</feature>
<dbReference type="SUPFAM" id="SSF55781">
    <property type="entry name" value="GAF domain-like"/>
    <property type="match status" value="2"/>
</dbReference>
<dbReference type="SMART" id="SM00387">
    <property type="entry name" value="HATPase_c"/>
    <property type="match status" value="1"/>
</dbReference>
<dbReference type="Pfam" id="PF02518">
    <property type="entry name" value="HATPase_c"/>
    <property type="match status" value="1"/>
</dbReference>
<dbReference type="Pfam" id="PF00512">
    <property type="entry name" value="HisKA"/>
    <property type="match status" value="1"/>
</dbReference>
<evidence type="ECO:0000256" key="1">
    <source>
        <dbReference type="ARBA" id="ARBA00000085"/>
    </source>
</evidence>
<dbReference type="InterPro" id="IPR029016">
    <property type="entry name" value="GAF-like_dom_sf"/>
</dbReference>
<dbReference type="PROSITE" id="PS50109">
    <property type="entry name" value="HIS_KIN"/>
    <property type="match status" value="1"/>
</dbReference>
<dbReference type="InterPro" id="IPR050736">
    <property type="entry name" value="Sensor_HK_Regulatory"/>
</dbReference>
<dbReference type="InterPro" id="IPR003661">
    <property type="entry name" value="HisK_dim/P_dom"/>
</dbReference>
<dbReference type="InterPro" id="IPR003018">
    <property type="entry name" value="GAF"/>
</dbReference>
<evidence type="ECO:0000256" key="5">
    <source>
        <dbReference type="ARBA" id="ARBA00022777"/>
    </source>
</evidence>
<dbReference type="AlphaFoldDB" id="A0A317MU15"/>
<gene>
    <name evidence="9" type="ORF">C7443_106154</name>
</gene>
<dbReference type="PRINTS" id="PR00344">
    <property type="entry name" value="BCTRLSENSOR"/>
</dbReference>
<dbReference type="FunFam" id="3.30.565.10:FF:000006">
    <property type="entry name" value="Sensor histidine kinase WalK"/>
    <property type="match status" value="1"/>
</dbReference>
<dbReference type="SMART" id="SM00065">
    <property type="entry name" value="GAF"/>
    <property type="match status" value="2"/>
</dbReference>
<dbReference type="Gene3D" id="3.30.450.40">
    <property type="match status" value="2"/>
</dbReference>
<dbReference type="OrthoDB" id="8807260at2"/>
<keyword evidence="10" id="KW-1185">Reference proteome</keyword>
<keyword evidence="6" id="KW-0902">Two-component regulatory system</keyword>
<reference evidence="9 10" key="1">
    <citation type="submission" date="2018-05" db="EMBL/GenBank/DDBJ databases">
        <title>Genomic Encyclopedia of Type Strains, Phase IV (KMG-IV): sequencing the most valuable type-strain genomes for metagenomic binning, comparative biology and taxonomic classification.</title>
        <authorList>
            <person name="Goeker M."/>
        </authorList>
    </citation>
    <scope>NUCLEOTIDE SEQUENCE [LARGE SCALE GENOMIC DNA]</scope>
    <source>
        <strain evidence="9 10">DSM 23606</strain>
    </source>
</reference>
<evidence type="ECO:0000256" key="3">
    <source>
        <dbReference type="ARBA" id="ARBA00022553"/>
    </source>
</evidence>
<dbReference type="PANTHER" id="PTHR43711">
    <property type="entry name" value="TWO-COMPONENT HISTIDINE KINASE"/>
    <property type="match status" value="1"/>
</dbReference>
<dbReference type="InterPro" id="IPR036890">
    <property type="entry name" value="HATPase_C_sf"/>
</dbReference>
<dbReference type="InterPro" id="IPR036097">
    <property type="entry name" value="HisK_dim/P_sf"/>
</dbReference>
<dbReference type="Gene3D" id="1.10.287.130">
    <property type="match status" value="1"/>
</dbReference>
<dbReference type="CDD" id="cd00082">
    <property type="entry name" value="HisKA"/>
    <property type="match status" value="1"/>
</dbReference>
<dbReference type="SUPFAM" id="SSF55874">
    <property type="entry name" value="ATPase domain of HSP90 chaperone/DNA topoisomerase II/histidine kinase"/>
    <property type="match status" value="1"/>
</dbReference>
<dbReference type="CDD" id="cd00075">
    <property type="entry name" value="HATPase"/>
    <property type="match status" value="1"/>
</dbReference>
<dbReference type="SMART" id="SM00388">
    <property type="entry name" value="HisKA"/>
    <property type="match status" value="1"/>
</dbReference>
<name>A0A317MU15_9GAMM</name>
<dbReference type="InterPro" id="IPR004358">
    <property type="entry name" value="Sig_transdc_His_kin-like_C"/>
</dbReference>
<keyword evidence="4" id="KW-0808">Transferase</keyword>
<evidence type="ECO:0000313" key="9">
    <source>
        <dbReference type="EMBL" id="PWV61140.1"/>
    </source>
</evidence>
<evidence type="ECO:0000256" key="4">
    <source>
        <dbReference type="ARBA" id="ARBA00022679"/>
    </source>
</evidence>
<accession>A0A317MU15</accession>
<dbReference type="GO" id="GO:0000155">
    <property type="term" value="F:phosphorelay sensor kinase activity"/>
    <property type="evidence" value="ECO:0007669"/>
    <property type="project" value="InterPro"/>
</dbReference>
<feature type="coiled-coil region" evidence="7">
    <location>
        <begin position="348"/>
        <end position="375"/>
    </location>
</feature>
<evidence type="ECO:0000256" key="7">
    <source>
        <dbReference type="SAM" id="Coils"/>
    </source>
</evidence>
<dbReference type="EMBL" id="QGTJ01000006">
    <property type="protein sequence ID" value="PWV61140.1"/>
    <property type="molecule type" value="Genomic_DNA"/>
</dbReference>